<keyword evidence="2" id="KW-0808">Transferase</keyword>
<evidence type="ECO:0000256" key="3">
    <source>
        <dbReference type="PIRSR" id="PIRSR000451-1"/>
    </source>
</evidence>
<comment type="similarity">
    <text evidence="1">Belongs to the thiolase-like superfamily. Chalcone/stilbene synthases family.</text>
</comment>
<evidence type="ECO:0000256" key="2">
    <source>
        <dbReference type="ARBA" id="ARBA00022679"/>
    </source>
</evidence>
<dbReference type="PANTHER" id="PTHR11877">
    <property type="entry name" value="HYDROXYMETHYLGLUTARYL-COA SYNTHASE"/>
    <property type="match status" value="1"/>
</dbReference>
<dbReference type="InterPro" id="IPR011141">
    <property type="entry name" value="Polyketide_synthase_type-III"/>
</dbReference>
<feature type="active site" description="Acyl-thioester intermediate" evidence="3">
    <location>
        <position position="156"/>
    </location>
</feature>
<feature type="domain" description="Chalcone/stilbene synthase C-terminal" evidence="5">
    <location>
        <begin position="291"/>
        <end position="363"/>
    </location>
</feature>
<proteinExistence type="inferred from homology"/>
<dbReference type="GO" id="GO:0016747">
    <property type="term" value="F:acyltransferase activity, transferring groups other than amino-acyl groups"/>
    <property type="evidence" value="ECO:0007669"/>
    <property type="project" value="InterPro"/>
</dbReference>
<evidence type="ECO:0000313" key="6">
    <source>
        <dbReference type="EMBL" id="AYM53155.1"/>
    </source>
</evidence>
<evidence type="ECO:0000256" key="1">
    <source>
        <dbReference type="ARBA" id="ARBA00005531"/>
    </source>
</evidence>
<reference evidence="6" key="1">
    <citation type="journal article" date="2018" name="J. Ind. Microbiol. Biotechnol.">
        <title>Genome mining reveals uncommon alkylpyrones as type III PKS products from myxobacteria.</title>
        <authorList>
            <person name="Hug J.J."/>
            <person name="Panter F."/>
            <person name="Krug D."/>
            <person name="Muller R."/>
        </authorList>
    </citation>
    <scope>NUCLEOTIDE SEQUENCE</scope>
    <source>
        <strain evidence="6">MNa10638</strain>
    </source>
</reference>
<protein>
    <submittedName>
        <fullName evidence="6">Chalcone and stilbene synthase domain-containing protein</fullName>
    </submittedName>
</protein>
<accession>A0A3S7UWM1</accession>
<organism evidence="6">
    <name type="scientific">Pseudenhygromyxa salsuginis</name>
    <dbReference type="NCBI Taxonomy" id="442868"/>
    <lineage>
        <taxon>Bacteria</taxon>
        <taxon>Pseudomonadati</taxon>
        <taxon>Myxococcota</taxon>
        <taxon>Polyangia</taxon>
        <taxon>Nannocystales</taxon>
        <taxon>Nannocystaceae</taxon>
        <taxon>Pseudenhygromyxa</taxon>
    </lineage>
</organism>
<dbReference type="Pfam" id="PF00195">
    <property type="entry name" value="Chal_sti_synt_N"/>
    <property type="match status" value="1"/>
</dbReference>
<name>A0A3S7UWM1_9BACT</name>
<dbReference type="GO" id="GO:0030639">
    <property type="term" value="P:polyketide biosynthetic process"/>
    <property type="evidence" value="ECO:0007669"/>
    <property type="project" value="TreeGrafter"/>
</dbReference>
<dbReference type="InterPro" id="IPR016039">
    <property type="entry name" value="Thiolase-like"/>
</dbReference>
<evidence type="ECO:0000259" key="4">
    <source>
        <dbReference type="Pfam" id="PF00195"/>
    </source>
</evidence>
<sequence>MTRAHIAGIATWVPKPYSTERFIEIDREMRSRHGHDATIADMAASFARNTGIRRRHSLHPAWHGQEADGYPDIMTSSDFDPELWQRHAFFCEHAPKIAIEAARAAIADWGGSVADISHVITTTTSGWKEPGLACAIIDALGLGEHTAKAELNFNGCFCGATCLRMARDTILAGESKAVLVVAMESASTLFEFVDPSVSTLLANALFGDGAAAVVLAPEGRWCFERSGASVVPGTRKLLTFTPPLEPGRTSYDMYLDRNVGKQLAHYLGESGGRPLLDAILDYAKGRHPALAVHPGGPNILEAVQAVFESRGWPEDCLASSFHTLHEFGNMGSAAMLFVLANTLPTLDGDTLATFAFGPGVTVEWGYYRRT</sequence>
<evidence type="ECO:0000259" key="5">
    <source>
        <dbReference type="Pfam" id="PF02797"/>
    </source>
</evidence>
<dbReference type="PANTHER" id="PTHR11877:SF46">
    <property type="entry name" value="TYPE III POLYKETIDE SYNTHASE A"/>
    <property type="match status" value="1"/>
</dbReference>
<feature type="domain" description="Chalcone/stilbene synthase N-terminal" evidence="4">
    <location>
        <begin position="68"/>
        <end position="215"/>
    </location>
</feature>
<dbReference type="Gene3D" id="3.40.47.10">
    <property type="match status" value="2"/>
</dbReference>
<dbReference type="Pfam" id="PF02797">
    <property type="entry name" value="Chal_sti_synt_C"/>
    <property type="match status" value="1"/>
</dbReference>
<dbReference type="EMBL" id="MH908895">
    <property type="protein sequence ID" value="AYM53155.1"/>
    <property type="molecule type" value="Genomic_DNA"/>
</dbReference>
<dbReference type="PIRSF" id="PIRSF000451">
    <property type="entry name" value="PKS_III"/>
    <property type="match status" value="1"/>
</dbReference>
<dbReference type="InterPro" id="IPR012328">
    <property type="entry name" value="Chalcone/stilbene_synt_C"/>
</dbReference>
<dbReference type="SUPFAM" id="SSF53901">
    <property type="entry name" value="Thiolase-like"/>
    <property type="match status" value="2"/>
</dbReference>
<dbReference type="AlphaFoldDB" id="A0A3S7UWM1"/>
<dbReference type="InterPro" id="IPR001099">
    <property type="entry name" value="Chalcone/stilbene_synt_N"/>
</dbReference>